<evidence type="ECO:0000256" key="6">
    <source>
        <dbReference type="ARBA" id="ARBA00022630"/>
    </source>
</evidence>
<comment type="similarity">
    <text evidence="3">Belongs to the lysine N(6)-hydroxylase/L-ornithine N(5)-oxygenase family.</text>
</comment>
<dbReference type="OrthoDB" id="9149460at2"/>
<evidence type="ECO:0000256" key="1">
    <source>
        <dbReference type="ARBA" id="ARBA00001974"/>
    </source>
</evidence>
<keyword evidence="17" id="KW-1185">Reference proteome</keyword>
<dbReference type="Gene3D" id="3.50.50.60">
    <property type="entry name" value="FAD/NAD(P)-binding domain"/>
    <property type="match status" value="1"/>
</dbReference>
<evidence type="ECO:0000256" key="15">
    <source>
        <dbReference type="ARBA" id="ARBA00048407"/>
    </source>
</evidence>
<evidence type="ECO:0000256" key="5">
    <source>
        <dbReference type="ARBA" id="ARBA00016406"/>
    </source>
</evidence>
<dbReference type="EMBL" id="FZOW01000028">
    <property type="protein sequence ID" value="SNT49303.1"/>
    <property type="molecule type" value="Genomic_DNA"/>
</dbReference>
<evidence type="ECO:0000256" key="7">
    <source>
        <dbReference type="ARBA" id="ARBA00022827"/>
    </source>
</evidence>
<organism evidence="16 17">
    <name type="scientific">Rhodococcoides kyotonense</name>
    <dbReference type="NCBI Taxonomy" id="398843"/>
    <lineage>
        <taxon>Bacteria</taxon>
        <taxon>Bacillati</taxon>
        <taxon>Actinomycetota</taxon>
        <taxon>Actinomycetes</taxon>
        <taxon>Mycobacteriales</taxon>
        <taxon>Nocardiaceae</taxon>
        <taxon>Rhodococcoides</taxon>
    </lineage>
</organism>
<keyword evidence="6" id="KW-0285">Flavoprotein</keyword>
<dbReference type="GO" id="GO:0047091">
    <property type="term" value="F:L-lysine 6-monooxygenase (NADPH) activity"/>
    <property type="evidence" value="ECO:0007669"/>
    <property type="project" value="UniProtKB-EC"/>
</dbReference>
<evidence type="ECO:0000256" key="14">
    <source>
        <dbReference type="ARBA" id="ARBA00032738"/>
    </source>
</evidence>
<evidence type="ECO:0000256" key="3">
    <source>
        <dbReference type="ARBA" id="ARBA00007588"/>
    </source>
</evidence>
<keyword evidence="10" id="KW-0503">Monooxygenase</keyword>
<keyword evidence="9" id="KW-0560">Oxidoreductase</keyword>
<evidence type="ECO:0000256" key="2">
    <source>
        <dbReference type="ARBA" id="ARBA00005102"/>
    </source>
</evidence>
<sequence length="426" mass="45909">MDTPLLVVIGGGPKALAVAAKAKVLGDLGLPAPRVMIVEQHGIGANWTIAGGWTDGAHRLGTSPEKDLGFPYRSAEFKGFNRHVDHAMSRFSWSSHLIAAGTFGEWIDRGRPAPRHREWARYLQWAARQAEVEVVLARAETLSIVDDRWVIGSDGSTESLVADAVMITGPGTAQSDWERLGERIVGPSTFWNQVAGRSVPVVNRAAVIGAGETAGAILHQMSNLDAMSISVIAPRASLFTRGEGYFENRVFTDDVRWSALSLAQRRELINRADRGVLSTRVMEELRMDIRVGHVEGRVSGMQAVGDHVVVGIDTASGYVSQSFDYVVDARGAREMWMLDLLDDSARDRLELAIGGPATSERVQMSIERSMAVGGLGPALFLPALAALRQGPGFPNLSCLGLLSDRVCSALTESRTLTTALTNGARS</sequence>
<dbReference type="Proteomes" id="UP000198327">
    <property type="component" value="Unassembled WGS sequence"/>
</dbReference>
<protein>
    <recommendedName>
        <fullName evidence="5">L-lysine N6-monooxygenase MbtG</fullName>
        <ecNumber evidence="4">1.14.13.59</ecNumber>
    </recommendedName>
    <alternativeName>
        <fullName evidence="14">Lysine 6-N-hydroxylase</fullName>
    </alternativeName>
    <alternativeName>
        <fullName evidence="13">Lysine N6-hydroxylase</fullName>
    </alternativeName>
    <alternativeName>
        <fullName evidence="11">Lysine-N-oxygenase</fullName>
    </alternativeName>
    <alternativeName>
        <fullName evidence="12">Mycobactin synthase protein G</fullName>
    </alternativeName>
</protein>
<evidence type="ECO:0000256" key="12">
    <source>
        <dbReference type="ARBA" id="ARBA00031158"/>
    </source>
</evidence>
<gene>
    <name evidence="16" type="ORF">SAMN05421642_12824</name>
</gene>
<evidence type="ECO:0000313" key="16">
    <source>
        <dbReference type="EMBL" id="SNT49303.1"/>
    </source>
</evidence>
<reference evidence="17" key="1">
    <citation type="submission" date="2017-06" db="EMBL/GenBank/DDBJ databases">
        <authorList>
            <person name="Varghese N."/>
            <person name="Submissions S."/>
        </authorList>
    </citation>
    <scope>NUCLEOTIDE SEQUENCE [LARGE SCALE GENOMIC DNA]</scope>
    <source>
        <strain evidence="17">JCM 23211</strain>
    </source>
</reference>
<dbReference type="InterPro" id="IPR036188">
    <property type="entry name" value="FAD/NAD-bd_sf"/>
</dbReference>
<evidence type="ECO:0000256" key="13">
    <source>
        <dbReference type="ARBA" id="ARBA00032493"/>
    </source>
</evidence>
<dbReference type="InterPro" id="IPR025700">
    <property type="entry name" value="Lys/Orn_oxygenase"/>
</dbReference>
<keyword evidence="8" id="KW-0521">NADP</keyword>
<dbReference type="AlphaFoldDB" id="A0A239N4B8"/>
<accession>A0A239N4B8</accession>
<comment type="pathway">
    <text evidence="2">Siderophore biosynthesis; mycobactin biosynthesis.</text>
</comment>
<evidence type="ECO:0000256" key="10">
    <source>
        <dbReference type="ARBA" id="ARBA00023033"/>
    </source>
</evidence>
<evidence type="ECO:0000256" key="11">
    <source>
        <dbReference type="ARBA" id="ARBA00029939"/>
    </source>
</evidence>
<evidence type="ECO:0000313" key="17">
    <source>
        <dbReference type="Proteomes" id="UP000198327"/>
    </source>
</evidence>
<comment type="cofactor">
    <cofactor evidence="1">
        <name>FAD</name>
        <dbReference type="ChEBI" id="CHEBI:57692"/>
    </cofactor>
</comment>
<dbReference type="SUPFAM" id="SSF51905">
    <property type="entry name" value="FAD/NAD(P)-binding domain"/>
    <property type="match status" value="1"/>
</dbReference>
<evidence type="ECO:0000256" key="8">
    <source>
        <dbReference type="ARBA" id="ARBA00022857"/>
    </source>
</evidence>
<proteinExistence type="inferred from homology"/>
<dbReference type="Pfam" id="PF13434">
    <property type="entry name" value="Lys_Orn_oxgnase"/>
    <property type="match status" value="1"/>
</dbReference>
<dbReference type="EC" id="1.14.13.59" evidence="4"/>
<evidence type="ECO:0000256" key="9">
    <source>
        <dbReference type="ARBA" id="ARBA00023002"/>
    </source>
</evidence>
<comment type="catalytic activity">
    <reaction evidence="15">
        <text>L-lysine + NADPH + O2 = N(6)-hydroxy-L-lysine + NADP(+) + H2O</text>
        <dbReference type="Rhea" id="RHEA:23228"/>
        <dbReference type="ChEBI" id="CHEBI:15377"/>
        <dbReference type="ChEBI" id="CHEBI:15379"/>
        <dbReference type="ChEBI" id="CHEBI:32551"/>
        <dbReference type="ChEBI" id="CHEBI:57783"/>
        <dbReference type="ChEBI" id="CHEBI:57820"/>
        <dbReference type="ChEBI" id="CHEBI:58349"/>
        <dbReference type="EC" id="1.14.13.59"/>
    </reaction>
</comment>
<name>A0A239N4B8_9NOCA</name>
<keyword evidence="7" id="KW-0274">FAD</keyword>
<evidence type="ECO:0000256" key="4">
    <source>
        <dbReference type="ARBA" id="ARBA00013076"/>
    </source>
</evidence>
<dbReference type="RefSeq" id="WP_089252339.1">
    <property type="nucleotide sequence ID" value="NZ_FZOW01000028.1"/>
</dbReference>